<feature type="transmembrane region" description="Helical" evidence="7">
    <location>
        <begin position="336"/>
        <end position="358"/>
    </location>
</feature>
<dbReference type="Gene3D" id="1.20.1250.20">
    <property type="entry name" value="MFS general substrate transporter like domains"/>
    <property type="match status" value="2"/>
</dbReference>
<protein>
    <submittedName>
        <fullName evidence="9">MFS transporter</fullName>
    </submittedName>
</protein>
<dbReference type="InterPro" id="IPR036259">
    <property type="entry name" value="MFS_trans_sf"/>
</dbReference>
<keyword evidence="2" id="KW-0813">Transport</keyword>
<name>A0A4D8PUY1_AZOBR</name>
<feature type="transmembrane region" description="Helical" evidence="7">
    <location>
        <begin position="98"/>
        <end position="120"/>
    </location>
</feature>
<evidence type="ECO:0000256" key="1">
    <source>
        <dbReference type="ARBA" id="ARBA00004651"/>
    </source>
</evidence>
<keyword evidence="6 7" id="KW-0472">Membrane</keyword>
<dbReference type="AlphaFoldDB" id="A0A4D8PUY1"/>
<evidence type="ECO:0000256" key="7">
    <source>
        <dbReference type="SAM" id="Phobius"/>
    </source>
</evidence>
<feature type="transmembrane region" description="Helical" evidence="7">
    <location>
        <begin position="12"/>
        <end position="34"/>
    </location>
</feature>
<evidence type="ECO:0000256" key="3">
    <source>
        <dbReference type="ARBA" id="ARBA00022475"/>
    </source>
</evidence>
<dbReference type="PROSITE" id="PS50850">
    <property type="entry name" value="MFS"/>
    <property type="match status" value="1"/>
</dbReference>
<feature type="transmembrane region" description="Helical" evidence="7">
    <location>
        <begin position="278"/>
        <end position="297"/>
    </location>
</feature>
<dbReference type="InterPro" id="IPR020846">
    <property type="entry name" value="MFS_dom"/>
</dbReference>
<feature type="transmembrane region" description="Helical" evidence="7">
    <location>
        <begin position="204"/>
        <end position="225"/>
    </location>
</feature>
<dbReference type="GO" id="GO:0022857">
    <property type="term" value="F:transmembrane transporter activity"/>
    <property type="evidence" value="ECO:0007669"/>
    <property type="project" value="InterPro"/>
</dbReference>
<proteinExistence type="predicted"/>
<feature type="transmembrane region" description="Helical" evidence="7">
    <location>
        <begin position="163"/>
        <end position="183"/>
    </location>
</feature>
<dbReference type="PANTHER" id="PTHR23517:SF2">
    <property type="entry name" value="MULTIDRUG RESISTANCE PROTEIN MDTH"/>
    <property type="match status" value="1"/>
</dbReference>
<dbReference type="PANTHER" id="PTHR23517">
    <property type="entry name" value="RESISTANCE PROTEIN MDTM, PUTATIVE-RELATED-RELATED"/>
    <property type="match status" value="1"/>
</dbReference>
<feature type="transmembrane region" description="Helical" evidence="7">
    <location>
        <begin position="132"/>
        <end position="151"/>
    </location>
</feature>
<evidence type="ECO:0000313" key="9">
    <source>
        <dbReference type="EMBL" id="QCO01275.1"/>
    </source>
</evidence>
<dbReference type="Proteomes" id="UP000298596">
    <property type="component" value="Chromosome"/>
</dbReference>
<reference evidence="9 10" key="1">
    <citation type="submission" date="2018-09" db="EMBL/GenBank/DDBJ databases">
        <title>Whole genome based analysis of evolution and adaptive divergence in Indian and Brazilian strains of Azospirillum brasilense.</title>
        <authorList>
            <person name="Singh C."/>
            <person name="Tripathi A.K."/>
        </authorList>
    </citation>
    <scope>NUCLEOTIDE SEQUENCE [LARGE SCALE GENOMIC DNA]</scope>
    <source>
        <strain evidence="9 10">MTCC4036</strain>
    </source>
</reference>
<feature type="transmembrane region" description="Helical" evidence="7">
    <location>
        <begin position="73"/>
        <end position="92"/>
    </location>
</feature>
<evidence type="ECO:0000259" key="8">
    <source>
        <dbReference type="PROSITE" id="PS50850"/>
    </source>
</evidence>
<dbReference type="Pfam" id="PF07690">
    <property type="entry name" value="MFS_1"/>
    <property type="match status" value="1"/>
</dbReference>
<feature type="domain" description="Major facilitator superfamily (MFS) profile" evidence="8">
    <location>
        <begin position="9"/>
        <end position="390"/>
    </location>
</feature>
<feature type="transmembrane region" description="Helical" evidence="7">
    <location>
        <begin position="46"/>
        <end position="66"/>
    </location>
</feature>
<dbReference type="EMBL" id="CP032330">
    <property type="protein sequence ID" value="QCO01275.1"/>
    <property type="molecule type" value="Genomic_DNA"/>
</dbReference>
<evidence type="ECO:0000256" key="4">
    <source>
        <dbReference type="ARBA" id="ARBA00022692"/>
    </source>
</evidence>
<keyword evidence="5 7" id="KW-1133">Transmembrane helix</keyword>
<gene>
    <name evidence="9" type="ORF">D3867_03965</name>
</gene>
<keyword evidence="3" id="KW-1003">Cell membrane</keyword>
<feature type="transmembrane region" description="Helical" evidence="7">
    <location>
        <begin position="245"/>
        <end position="266"/>
    </location>
</feature>
<dbReference type="InterPro" id="IPR011701">
    <property type="entry name" value="MFS"/>
</dbReference>
<evidence type="ECO:0000256" key="6">
    <source>
        <dbReference type="ARBA" id="ARBA00023136"/>
    </source>
</evidence>
<evidence type="ECO:0000256" key="2">
    <source>
        <dbReference type="ARBA" id="ARBA00022448"/>
    </source>
</evidence>
<accession>A0A4D8PUY1</accession>
<feature type="transmembrane region" description="Helical" evidence="7">
    <location>
        <begin position="364"/>
        <end position="385"/>
    </location>
</feature>
<sequence>MTDTSARLSIGFSWIGHALMHIVSALFLTVVLALEREWKLPYDELIRLWTLGALMIGVGAPLAGWLGDRWSECRMMAVFFLLTGAGTIACGLTDGPEALLWALAVLGLGSSIYHPVGMAWMVKNATNRGKALGYQGIFGTIGIASAAVVAGGLTEWLGWRSAFLIPGAVCLGLGVVLALLIAMGKVEDRQGDVKPIPKASRGDVIRAFVVLSVTMVCAGLMFNAMQVVLPKLFEARLSDLLGGSTLGVGGVVTAVYLFAALPQLIGGHLADKYPLKRIYTLCLLVQVPMMAAVAVLADLPLVGAAALVVVASQVQIPAENLLLARYTPEKHRGLAYGAKFVLSFGAGPLAVQLVALVYERTGEFVMLYITLSVLALVAFAAALLLPRDRDVPAKPAAAPMAAAE</sequence>
<keyword evidence="4 7" id="KW-0812">Transmembrane</keyword>
<evidence type="ECO:0000256" key="5">
    <source>
        <dbReference type="ARBA" id="ARBA00022989"/>
    </source>
</evidence>
<dbReference type="SUPFAM" id="SSF103473">
    <property type="entry name" value="MFS general substrate transporter"/>
    <property type="match status" value="1"/>
</dbReference>
<evidence type="ECO:0000313" key="10">
    <source>
        <dbReference type="Proteomes" id="UP000298596"/>
    </source>
</evidence>
<feature type="transmembrane region" description="Helical" evidence="7">
    <location>
        <begin position="303"/>
        <end position="324"/>
    </location>
</feature>
<organism evidence="9 10">
    <name type="scientific">Azospirillum brasilense</name>
    <dbReference type="NCBI Taxonomy" id="192"/>
    <lineage>
        <taxon>Bacteria</taxon>
        <taxon>Pseudomonadati</taxon>
        <taxon>Pseudomonadota</taxon>
        <taxon>Alphaproteobacteria</taxon>
        <taxon>Rhodospirillales</taxon>
        <taxon>Azospirillaceae</taxon>
        <taxon>Azospirillum</taxon>
    </lineage>
</organism>
<dbReference type="GO" id="GO:0005886">
    <property type="term" value="C:plasma membrane"/>
    <property type="evidence" value="ECO:0007669"/>
    <property type="project" value="UniProtKB-SubCell"/>
</dbReference>
<dbReference type="InterPro" id="IPR050171">
    <property type="entry name" value="MFS_Transporters"/>
</dbReference>
<comment type="subcellular location">
    <subcellularLocation>
        <location evidence="1">Cell membrane</location>
        <topology evidence="1">Multi-pass membrane protein</topology>
    </subcellularLocation>
</comment>